<dbReference type="RefSeq" id="WP_239368428.1">
    <property type="nucleotide sequence ID" value="NZ_JAKREW010000023.1"/>
</dbReference>
<dbReference type="EMBL" id="JAKREW010000023">
    <property type="protein sequence ID" value="MCG7507360.1"/>
    <property type="molecule type" value="Genomic_DNA"/>
</dbReference>
<reference evidence="2 3" key="1">
    <citation type="submission" date="2022-02" db="EMBL/GenBank/DDBJ databases">
        <title>Draft genome sequence of Mezorhizobium retamae strain IRAMC:0171 isolated from Retama raetam nodules.</title>
        <authorList>
            <person name="Bengaied R."/>
            <person name="Sbissi I."/>
            <person name="Huber K."/>
            <person name="Ghodbane F."/>
            <person name="Nouioui I."/>
            <person name="Tarhouni M."/>
            <person name="Gtari M."/>
        </authorList>
    </citation>
    <scope>NUCLEOTIDE SEQUENCE [LARGE SCALE GENOMIC DNA]</scope>
    <source>
        <strain evidence="2 3">IRAMC:0171</strain>
    </source>
</reference>
<organism evidence="2 3">
    <name type="scientific">Mesorhizobium retamae</name>
    <dbReference type="NCBI Taxonomy" id="2912854"/>
    <lineage>
        <taxon>Bacteria</taxon>
        <taxon>Pseudomonadati</taxon>
        <taxon>Pseudomonadota</taxon>
        <taxon>Alphaproteobacteria</taxon>
        <taxon>Hyphomicrobiales</taxon>
        <taxon>Phyllobacteriaceae</taxon>
        <taxon>Mesorhizobium</taxon>
    </lineage>
</organism>
<keyword evidence="1" id="KW-0472">Membrane</keyword>
<evidence type="ECO:0000313" key="3">
    <source>
        <dbReference type="Proteomes" id="UP001201701"/>
    </source>
</evidence>
<dbReference type="Proteomes" id="UP001201701">
    <property type="component" value="Unassembled WGS sequence"/>
</dbReference>
<proteinExistence type="predicted"/>
<keyword evidence="3" id="KW-1185">Reference proteome</keyword>
<feature type="transmembrane region" description="Helical" evidence="1">
    <location>
        <begin position="48"/>
        <end position="70"/>
    </location>
</feature>
<comment type="caution">
    <text evidence="2">The sequence shown here is derived from an EMBL/GenBank/DDBJ whole genome shotgun (WGS) entry which is preliminary data.</text>
</comment>
<sequence length="79" mass="8826">MRTIKPLQANDLAVALLRDALRSDSHFNEFCHAFPAKLRLKPRGDMAIALRFPWLALINTLAFISVPAAALRPTPRLTC</sequence>
<name>A0ABS9QJ41_9HYPH</name>
<evidence type="ECO:0000313" key="2">
    <source>
        <dbReference type="EMBL" id="MCG7507360.1"/>
    </source>
</evidence>
<keyword evidence="1" id="KW-0812">Transmembrane</keyword>
<gene>
    <name evidence="2" type="ORF">L4923_20205</name>
</gene>
<evidence type="ECO:0000256" key="1">
    <source>
        <dbReference type="SAM" id="Phobius"/>
    </source>
</evidence>
<accession>A0ABS9QJ41</accession>
<keyword evidence="1" id="KW-1133">Transmembrane helix</keyword>
<protein>
    <submittedName>
        <fullName evidence="2">Uncharacterized protein</fullName>
    </submittedName>
</protein>